<dbReference type="InterPro" id="IPR009071">
    <property type="entry name" value="HMG_box_dom"/>
</dbReference>
<dbReference type="PROSITE" id="PS50118">
    <property type="entry name" value="HMG_BOX_2"/>
    <property type="match status" value="1"/>
</dbReference>
<evidence type="ECO:0000259" key="1">
    <source>
        <dbReference type="PROSITE" id="PS50118"/>
    </source>
</evidence>
<evidence type="ECO:0000313" key="2">
    <source>
        <dbReference type="EMBL" id="SVB44908.1"/>
    </source>
</evidence>
<sequence>MLNNEYFRIYNESLDIIYDSLSNLLKEKEPFIEHYTLYNHKKITDYMLFVRDFYKESKQDSMPKNIQNKSKYIADLWKNLNEVERKEYKDKAKAMLDFFKKTYKKEKKQIYKKEKKIEEDVQILFVNNKRNNILDKIKIENIEYYIDWNNNLIDIENH</sequence>
<dbReference type="AlphaFoldDB" id="A0A382E2N5"/>
<accession>A0A382E2N5</accession>
<dbReference type="EMBL" id="UINC01042369">
    <property type="protein sequence ID" value="SVB44908.1"/>
    <property type="molecule type" value="Genomic_DNA"/>
</dbReference>
<feature type="non-terminal residue" evidence="2">
    <location>
        <position position="1"/>
    </location>
</feature>
<protein>
    <recommendedName>
        <fullName evidence="1">HMG box domain-containing protein</fullName>
    </recommendedName>
</protein>
<dbReference type="Pfam" id="PF09011">
    <property type="entry name" value="HMG_box_2"/>
    <property type="match status" value="1"/>
</dbReference>
<dbReference type="InterPro" id="IPR036910">
    <property type="entry name" value="HMG_box_dom_sf"/>
</dbReference>
<organism evidence="2">
    <name type="scientific">marine metagenome</name>
    <dbReference type="NCBI Taxonomy" id="408172"/>
    <lineage>
        <taxon>unclassified sequences</taxon>
        <taxon>metagenomes</taxon>
        <taxon>ecological metagenomes</taxon>
    </lineage>
</organism>
<reference evidence="2" key="1">
    <citation type="submission" date="2018-05" db="EMBL/GenBank/DDBJ databases">
        <authorList>
            <person name="Lanie J.A."/>
            <person name="Ng W.-L."/>
            <person name="Kazmierczak K.M."/>
            <person name="Andrzejewski T.M."/>
            <person name="Davidsen T.M."/>
            <person name="Wayne K.J."/>
            <person name="Tettelin H."/>
            <person name="Glass J.I."/>
            <person name="Rusch D."/>
            <person name="Podicherti R."/>
            <person name="Tsui H.-C.T."/>
            <person name="Winkler M.E."/>
        </authorList>
    </citation>
    <scope>NUCLEOTIDE SEQUENCE</scope>
</reference>
<proteinExistence type="predicted"/>
<feature type="non-terminal residue" evidence="2">
    <location>
        <position position="158"/>
    </location>
</feature>
<feature type="domain" description="HMG box" evidence="1">
    <location>
        <begin position="39"/>
        <end position="111"/>
    </location>
</feature>
<gene>
    <name evidence="2" type="ORF">METZ01_LOCUS197762</name>
</gene>
<dbReference type="CDD" id="cd00084">
    <property type="entry name" value="HMG-box_SF"/>
    <property type="match status" value="1"/>
</dbReference>
<dbReference type="SUPFAM" id="SSF47095">
    <property type="entry name" value="HMG-box"/>
    <property type="match status" value="1"/>
</dbReference>
<name>A0A382E2N5_9ZZZZ</name>
<dbReference type="Gene3D" id="1.10.30.10">
    <property type="entry name" value="High mobility group box domain"/>
    <property type="match status" value="1"/>
</dbReference>